<gene>
    <name evidence="1" type="ORF">ACFFPI_11340</name>
</gene>
<organism evidence="1 2">
    <name type="scientific">Arthrobacter methylotrophus</name>
    <dbReference type="NCBI Taxonomy" id="121291"/>
    <lineage>
        <taxon>Bacteria</taxon>
        <taxon>Bacillati</taxon>
        <taxon>Actinomycetota</taxon>
        <taxon>Actinomycetes</taxon>
        <taxon>Micrococcales</taxon>
        <taxon>Micrococcaceae</taxon>
        <taxon>Arthrobacter</taxon>
    </lineage>
</organism>
<protein>
    <submittedName>
        <fullName evidence="1">Uncharacterized protein</fullName>
    </submittedName>
</protein>
<reference evidence="1 2" key="1">
    <citation type="submission" date="2024-09" db="EMBL/GenBank/DDBJ databases">
        <authorList>
            <person name="Sun Q."/>
            <person name="Mori K."/>
        </authorList>
    </citation>
    <scope>NUCLEOTIDE SEQUENCE [LARGE SCALE GENOMIC DNA]</scope>
    <source>
        <strain evidence="1 2">JCM 13519</strain>
    </source>
</reference>
<dbReference type="RefSeq" id="WP_376954339.1">
    <property type="nucleotide sequence ID" value="NZ_JBHMBH010000025.1"/>
</dbReference>
<evidence type="ECO:0000313" key="1">
    <source>
        <dbReference type="EMBL" id="MFB9714714.1"/>
    </source>
</evidence>
<sequence>MASNDAVPTTEQLQDLLLESPGFTEFLLGPATISASMLDGREPLLCAITVELDEGPSTVASSTAAAQRLDEKQYALAVPIQTDSSSRAALNCPPSQMNLLALAMQELDTERMADS</sequence>
<dbReference type="Proteomes" id="UP001589536">
    <property type="component" value="Unassembled WGS sequence"/>
</dbReference>
<comment type="caution">
    <text evidence="1">The sequence shown here is derived from an EMBL/GenBank/DDBJ whole genome shotgun (WGS) entry which is preliminary data.</text>
</comment>
<proteinExistence type="predicted"/>
<accession>A0ABV5URJ2</accession>
<evidence type="ECO:0000313" key="2">
    <source>
        <dbReference type="Proteomes" id="UP001589536"/>
    </source>
</evidence>
<name>A0ABV5URJ2_9MICC</name>
<dbReference type="EMBL" id="JBHMBH010000025">
    <property type="protein sequence ID" value="MFB9714714.1"/>
    <property type="molecule type" value="Genomic_DNA"/>
</dbReference>
<keyword evidence="2" id="KW-1185">Reference proteome</keyword>